<feature type="domain" description="Amidase" evidence="2">
    <location>
        <begin position="54"/>
        <end position="446"/>
    </location>
</feature>
<evidence type="ECO:0000313" key="4">
    <source>
        <dbReference type="Proteomes" id="UP001550210"/>
    </source>
</evidence>
<dbReference type="InterPro" id="IPR023631">
    <property type="entry name" value="Amidase_dom"/>
</dbReference>
<dbReference type="Pfam" id="PF01425">
    <property type="entry name" value="Amidase"/>
    <property type="match status" value="1"/>
</dbReference>
<protein>
    <submittedName>
        <fullName evidence="3">Amidase family protein</fullName>
    </submittedName>
</protein>
<accession>A0ABV2V9D0</accession>
<feature type="region of interest" description="Disordered" evidence="1">
    <location>
        <begin position="1"/>
        <end position="23"/>
    </location>
</feature>
<name>A0ABV2V9D0_9ACTN</name>
<dbReference type="InterPro" id="IPR036928">
    <property type="entry name" value="AS_sf"/>
</dbReference>
<dbReference type="Proteomes" id="UP001550210">
    <property type="component" value="Unassembled WGS sequence"/>
</dbReference>
<keyword evidence="4" id="KW-1185">Reference proteome</keyword>
<evidence type="ECO:0000259" key="2">
    <source>
        <dbReference type="Pfam" id="PF01425"/>
    </source>
</evidence>
<sequence>MSEPATKESGTRTGRAAPAGARSRYESVQMSLERAEEAAYLGGFITLDHDAAAKTPDGPGPLSGMTVAIKDNIHVAGLPNTVGTPALRDFVPVSDAPAVRRLRDAGAVVLGKANMHELALGITSNNQAFGPVRNPSDPSRFAGGSSGGVAALVAAGVVRAGLGTDTGGSVRVPAAVTGTCGLRPTVGRYPGEGVTPLSGTRDTIGPMARRVADLVLLDGVLSGDDTPVAARPPRSIRLGVPTGHFTEPLEDEVAVRWEASLRALAAAGVDLVPVDVTSFTEGEFETGMAIVLYEARVELSAYLAKYRPQTDLAALAALIAGPDVRGVFEGCILDGAPGLISEDVYRACLARRRRMRAAYADTFAAHGLDGLAFPTTPATALDLATCDQGMVLCGETADTFATFIRNTGPASVIGAPGLSIPMGVATNGLPTGLEIDARVGADRDLLALGLTLEGICGHPLATAGP</sequence>
<dbReference type="SUPFAM" id="SSF75304">
    <property type="entry name" value="Amidase signature (AS) enzymes"/>
    <property type="match status" value="1"/>
</dbReference>
<dbReference type="InterPro" id="IPR020556">
    <property type="entry name" value="Amidase_CS"/>
</dbReference>
<feature type="compositionally biased region" description="Low complexity" evidence="1">
    <location>
        <begin position="11"/>
        <end position="22"/>
    </location>
</feature>
<proteinExistence type="predicted"/>
<comment type="caution">
    <text evidence="3">The sequence shown here is derived from an EMBL/GenBank/DDBJ whole genome shotgun (WGS) entry which is preliminary data.</text>
</comment>
<dbReference type="RefSeq" id="WP_355403611.1">
    <property type="nucleotide sequence ID" value="NZ_JBEGHN010000005.1"/>
</dbReference>
<dbReference type="EMBL" id="JBEXPZ010000073">
    <property type="protein sequence ID" value="MET9850438.1"/>
    <property type="molecule type" value="Genomic_DNA"/>
</dbReference>
<dbReference type="PANTHER" id="PTHR11895:SF151">
    <property type="entry name" value="GLUTAMYL-TRNA(GLN) AMIDOTRANSFERASE SUBUNIT A"/>
    <property type="match status" value="1"/>
</dbReference>
<evidence type="ECO:0000313" key="3">
    <source>
        <dbReference type="EMBL" id="MET9850438.1"/>
    </source>
</evidence>
<dbReference type="PANTHER" id="PTHR11895">
    <property type="entry name" value="TRANSAMIDASE"/>
    <property type="match status" value="1"/>
</dbReference>
<dbReference type="Gene3D" id="3.90.1300.10">
    <property type="entry name" value="Amidase signature (AS) domain"/>
    <property type="match status" value="1"/>
</dbReference>
<reference evidence="3 4" key="1">
    <citation type="submission" date="2024-06" db="EMBL/GenBank/DDBJ databases">
        <title>The Natural Products Discovery Center: Release of the First 8490 Sequenced Strains for Exploring Actinobacteria Biosynthetic Diversity.</title>
        <authorList>
            <person name="Kalkreuter E."/>
            <person name="Kautsar S.A."/>
            <person name="Yang D."/>
            <person name="Bader C.D."/>
            <person name="Teijaro C.N."/>
            <person name="Fluegel L."/>
            <person name="Davis C.M."/>
            <person name="Simpson J.R."/>
            <person name="Lauterbach L."/>
            <person name="Steele A.D."/>
            <person name="Gui C."/>
            <person name="Meng S."/>
            <person name="Li G."/>
            <person name="Viehrig K."/>
            <person name="Ye F."/>
            <person name="Su P."/>
            <person name="Kiefer A.F."/>
            <person name="Nichols A."/>
            <person name="Cepeda A.J."/>
            <person name="Yan W."/>
            <person name="Fan B."/>
            <person name="Jiang Y."/>
            <person name="Adhikari A."/>
            <person name="Zheng C.-J."/>
            <person name="Schuster L."/>
            <person name="Cowan T.M."/>
            <person name="Smanski M.J."/>
            <person name="Chevrette M.G."/>
            <person name="De Carvalho L.P.S."/>
            <person name="Shen B."/>
        </authorList>
    </citation>
    <scope>NUCLEOTIDE SEQUENCE [LARGE SCALE GENOMIC DNA]</scope>
    <source>
        <strain evidence="3 4">NPDC006434</strain>
    </source>
</reference>
<gene>
    <name evidence="3" type="ORF">ABZZ21_39030</name>
</gene>
<evidence type="ECO:0000256" key="1">
    <source>
        <dbReference type="SAM" id="MobiDB-lite"/>
    </source>
</evidence>
<dbReference type="PROSITE" id="PS00571">
    <property type="entry name" value="AMIDASES"/>
    <property type="match status" value="1"/>
</dbReference>
<organism evidence="3 4">
    <name type="scientific">Streptomyces ossamyceticus</name>
    <dbReference type="NCBI Taxonomy" id="249581"/>
    <lineage>
        <taxon>Bacteria</taxon>
        <taxon>Bacillati</taxon>
        <taxon>Actinomycetota</taxon>
        <taxon>Actinomycetes</taxon>
        <taxon>Kitasatosporales</taxon>
        <taxon>Streptomycetaceae</taxon>
        <taxon>Streptomyces</taxon>
    </lineage>
</organism>
<dbReference type="InterPro" id="IPR000120">
    <property type="entry name" value="Amidase"/>
</dbReference>
<feature type="compositionally biased region" description="Basic and acidic residues" evidence="1">
    <location>
        <begin position="1"/>
        <end position="10"/>
    </location>
</feature>